<feature type="transmembrane region" description="Helical" evidence="8">
    <location>
        <begin position="461"/>
        <end position="481"/>
    </location>
</feature>
<accession>A0AA39RAA9</accession>
<dbReference type="InterPro" id="IPR020846">
    <property type="entry name" value="MFS_dom"/>
</dbReference>
<dbReference type="SUPFAM" id="SSF103473">
    <property type="entry name" value="MFS general substrate transporter"/>
    <property type="match status" value="1"/>
</dbReference>
<comment type="similarity">
    <text evidence="2 7">Belongs to the major facilitator superfamily. Sugar transporter (TC 2.A.1.1) family.</text>
</comment>
<proteinExistence type="inferred from homology"/>
<evidence type="ECO:0000259" key="9">
    <source>
        <dbReference type="PROSITE" id="PS50850"/>
    </source>
</evidence>
<dbReference type="AlphaFoldDB" id="A0AA39RAA9"/>
<dbReference type="GO" id="GO:0016020">
    <property type="term" value="C:membrane"/>
    <property type="evidence" value="ECO:0007669"/>
    <property type="project" value="UniProtKB-SubCell"/>
</dbReference>
<comment type="subcellular location">
    <subcellularLocation>
        <location evidence="1">Membrane</location>
        <topology evidence="1">Multi-pass membrane protein</topology>
    </subcellularLocation>
</comment>
<protein>
    <recommendedName>
        <fullName evidence="9">Major facilitator superfamily (MFS) profile domain-containing protein</fullName>
    </recommendedName>
</protein>
<dbReference type="InterPro" id="IPR050360">
    <property type="entry name" value="MFS_Sugar_Transporters"/>
</dbReference>
<evidence type="ECO:0000256" key="6">
    <source>
        <dbReference type="ARBA" id="ARBA00023136"/>
    </source>
</evidence>
<name>A0AA39RAA9_9LECA</name>
<comment type="caution">
    <text evidence="10">The sequence shown here is derived from an EMBL/GenBank/DDBJ whole genome shotgun (WGS) entry which is preliminary data.</text>
</comment>
<keyword evidence="6 8" id="KW-0472">Membrane</keyword>
<reference evidence="10" key="1">
    <citation type="submission" date="2023-03" db="EMBL/GenBank/DDBJ databases">
        <title>Complete genome of Cladonia borealis.</title>
        <authorList>
            <person name="Park H."/>
        </authorList>
    </citation>
    <scope>NUCLEOTIDE SEQUENCE</scope>
    <source>
        <strain evidence="10">ANT050790</strain>
    </source>
</reference>
<evidence type="ECO:0000256" key="2">
    <source>
        <dbReference type="ARBA" id="ARBA00010992"/>
    </source>
</evidence>
<evidence type="ECO:0000313" key="11">
    <source>
        <dbReference type="Proteomes" id="UP001166286"/>
    </source>
</evidence>
<feature type="transmembrane region" description="Helical" evidence="8">
    <location>
        <begin position="72"/>
        <end position="93"/>
    </location>
</feature>
<evidence type="ECO:0000256" key="5">
    <source>
        <dbReference type="ARBA" id="ARBA00022989"/>
    </source>
</evidence>
<dbReference type="Gene3D" id="1.20.1250.20">
    <property type="entry name" value="MFS general substrate transporter like domains"/>
    <property type="match status" value="1"/>
</dbReference>
<dbReference type="GO" id="GO:0005351">
    <property type="term" value="F:carbohydrate:proton symporter activity"/>
    <property type="evidence" value="ECO:0007669"/>
    <property type="project" value="TreeGrafter"/>
</dbReference>
<feature type="domain" description="Major facilitator superfamily (MFS) profile" evidence="9">
    <location>
        <begin position="22"/>
        <end position="485"/>
    </location>
</feature>
<dbReference type="PANTHER" id="PTHR48022:SF78">
    <property type="entry name" value="MONOSACCHARIDE TRANSPORTER, PUTATIVE (AFU_ORTHOLOGUE AFUA_2G02110)-RELATED"/>
    <property type="match status" value="1"/>
</dbReference>
<gene>
    <name evidence="10" type="ORF">JMJ35_000881</name>
</gene>
<keyword evidence="3 7" id="KW-0813">Transport</keyword>
<dbReference type="InterPro" id="IPR005828">
    <property type="entry name" value="MFS_sugar_transport-like"/>
</dbReference>
<evidence type="ECO:0000256" key="3">
    <source>
        <dbReference type="ARBA" id="ARBA00022448"/>
    </source>
</evidence>
<dbReference type="PRINTS" id="PR00171">
    <property type="entry name" value="SUGRTRNSPORT"/>
</dbReference>
<dbReference type="PROSITE" id="PS50850">
    <property type="entry name" value="MFS"/>
    <property type="match status" value="1"/>
</dbReference>
<dbReference type="FunFam" id="1.20.1250.20:FF:000090">
    <property type="entry name" value="MFS sugar transporter, putative"/>
    <property type="match status" value="1"/>
</dbReference>
<sequence>MDRIPRYNVVHKLEKRSLLIAINCIAGLSIFFFGYDQGMMGGVNTAVDYYQTTMKFGHEDLQTGAPVIDNTLLQGGIVSIYYLGTLIGCLIGGSFGDRYGRIKTIALGAGWAVIGATLQCSAQNHTWMICARLVNGWGTGMLNAIVPVWATETAEHTSRGQFVAIEFTLNIFGVVVAYWIEYGCNFYQGGTGQFTWRFPIAFQIAPLLLLFAICWMFPESPRWLVKVGREDEARYILGRLRGETGEDVGKAEAEFQDIRNIAELERKTAKSQSYISMLFGIGSGKLHTGRRVQLVIWLQIMQEWIGIAGVTIFAPTIFRTAGIPNDQVQWISGLNTITYMFATLICVFTLDRIGRRWTLYWGSVVQGISMFLAGGLATIGLQHPVGSAAARGASSGAVAMIFLFTATFGATWLTVPWLYPAEIFPLEVRAKGNAWGVVGWSIGNGWLTLLLPVIFKALEQKTYYIFGIANVITLPMVYCLYPESNQRTLEEMNLLFAADSIWNWEAERNFAILKEQNPELVQAAQRGASVIDPETGLPKTGRQGSISRNMSLDVNALQAHRHEDAYEEKQTFKHG</sequence>
<evidence type="ECO:0000256" key="8">
    <source>
        <dbReference type="SAM" id="Phobius"/>
    </source>
</evidence>
<dbReference type="Proteomes" id="UP001166286">
    <property type="component" value="Unassembled WGS sequence"/>
</dbReference>
<feature type="transmembrane region" description="Helical" evidence="8">
    <location>
        <begin position="330"/>
        <end position="350"/>
    </location>
</feature>
<keyword evidence="5 8" id="KW-1133">Transmembrane helix</keyword>
<dbReference type="InterPro" id="IPR036259">
    <property type="entry name" value="MFS_trans_sf"/>
</dbReference>
<dbReference type="EMBL" id="JAFEKC020000002">
    <property type="protein sequence ID" value="KAK0516278.1"/>
    <property type="molecule type" value="Genomic_DNA"/>
</dbReference>
<organism evidence="10 11">
    <name type="scientific">Cladonia borealis</name>
    <dbReference type="NCBI Taxonomy" id="184061"/>
    <lineage>
        <taxon>Eukaryota</taxon>
        <taxon>Fungi</taxon>
        <taxon>Dikarya</taxon>
        <taxon>Ascomycota</taxon>
        <taxon>Pezizomycotina</taxon>
        <taxon>Lecanoromycetes</taxon>
        <taxon>OSLEUM clade</taxon>
        <taxon>Lecanoromycetidae</taxon>
        <taxon>Lecanorales</taxon>
        <taxon>Lecanorineae</taxon>
        <taxon>Cladoniaceae</taxon>
        <taxon>Cladonia</taxon>
    </lineage>
</organism>
<feature type="transmembrane region" description="Helical" evidence="8">
    <location>
        <begin position="162"/>
        <end position="180"/>
    </location>
</feature>
<feature type="transmembrane region" description="Helical" evidence="8">
    <location>
        <begin position="357"/>
        <end position="377"/>
    </location>
</feature>
<dbReference type="NCBIfam" id="TIGR00879">
    <property type="entry name" value="SP"/>
    <property type="match status" value="1"/>
</dbReference>
<evidence type="ECO:0000256" key="1">
    <source>
        <dbReference type="ARBA" id="ARBA00004141"/>
    </source>
</evidence>
<feature type="transmembrane region" description="Helical" evidence="8">
    <location>
        <begin position="200"/>
        <end position="217"/>
    </location>
</feature>
<dbReference type="InterPro" id="IPR003663">
    <property type="entry name" value="Sugar/inositol_transpt"/>
</dbReference>
<evidence type="ECO:0000256" key="7">
    <source>
        <dbReference type="RuleBase" id="RU003346"/>
    </source>
</evidence>
<dbReference type="Pfam" id="PF00083">
    <property type="entry name" value="Sugar_tr"/>
    <property type="match status" value="1"/>
</dbReference>
<evidence type="ECO:0000256" key="4">
    <source>
        <dbReference type="ARBA" id="ARBA00022692"/>
    </source>
</evidence>
<feature type="transmembrane region" description="Helical" evidence="8">
    <location>
        <begin position="397"/>
        <end position="420"/>
    </location>
</feature>
<keyword evidence="4 8" id="KW-0812">Transmembrane</keyword>
<dbReference type="PANTHER" id="PTHR48022">
    <property type="entry name" value="PLASTIDIC GLUCOSE TRANSPORTER 4"/>
    <property type="match status" value="1"/>
</dbReference>
<evidence type="ECO:0000313" key="10">
    <source>
        <dbReference type="EMBL" id="KAK0516278.1"/>
    </source>
</evidence>
<feature type="transmembrane region" description="Helical" evidence="8">
    <location>
        <begin position="18"/>
        <end position="35"/>
    </location>
</feature>
<feature type="transmembrane region" description="Helical" evidence="8">
    <location>
        <begin position="432"/>
        <end position="455"/>
    </location>
</feature>
<feature type="transmembrane region" description="Helical" evidence="8">
    <location>
        <begin position="294"/>
        <end position="318"/>
    </location>
</feature>
<keyword evidence="11" id="KW-1185">Reference proteome</keyword>